<dbReference type="Proteomes" id="UP000199315">
    <property type="component" value="Unassembled WGS sequence"/>
</dbReference>
<reference evidence="1 2" key="1">
    <citation type="submission" date="2016-09" db="EMBL/GenBank/DDBJ databases">
        <authorList>
            <person name="Capua I."/>
            <person name="De Benedictis P."/>
            <person name="Joannis T."/>
            <person name="Lombin L.H."/>
            <person name="Cattoli G."/>
        </authorList>
    </citation>
    <scope>NUCLEOTIDE SEQUENCE [LARGE SCALE GENOMIC DNA]</scope>
    <source>
        <strain evidence="1 2">GluBS11</strain>
    </source>
</reference>
<protein>
    <submittedName>
        <fullName evidence="1">Uncharacterized protein</fullName>
    </submittedName>
</protein>
<organism evidence="1 2">
    <name type="scientific">Anaerobium acetethylicum</name>
    <dbReference type="NCBI Taxonomy" id="1619234"/>
    <lineage>
        <taxon>Bacteria</taxon>
        <taxon>Bacillati</taxon>
        <taxon>Bacillota</taxon>
        <taxon>Clostridia</taxon>
        <taxon>Lachnospirales</taxon>
        <taxon>Lachnospiraceae</taxon>
        <taxon>Anaerobium</taxon>
    </lineage>
</organism>
<proteinExistence type="predicted"/>
<evidence type="ECO:0000313" key="2">
    <source>
        <dbReference type="Proteomes" id="UP000199315"/>
    </source>
</evidence>
<dbReference type="RefSeq" id="WP_091235666.1">
    <property type="nucleotide sequence ID" value="NZ_FMKA01000023.1"/>
</dbReference>
<name>A0A1D3TWL0_9FIRM</name>
<accession>A0A1D3TWL0</accession>
<sequence length="63" mass="7262">MVDPEDEYLSDNGSRLSANTFTYIIHEAGTAVYDRYGRYIGNFATEAEAVEMVREILKSYFDR</sequence>
<keyword evidence="2" id="KW-1185">Reference proteome</keyword>
<dbReference type="EMBL" id="FMKA01000023">
    <property type="protein sequence ID" value="SCP98604.1"/>
    <property type="molecule type" value="Genomic_DNA"/>
</dbReference>
<gene>
    <name evidence="1" type="ORF">SAMN05421730_102320</name>
</gene>
<dbReference type="AlphaFoldDB" id="A0A1D3TWL0"/>
<evidence type="ECO:0000313" key="1">
    <source>
        <dbReference type="EMBL" id="SCP98604.1"/>
    </source>
</evidence>
<dbReference type="STRING" id="1619234.SAMN05421730_102320"/>